<dbReference type="SMART" id="SM00385">
    <property type="entry name" value="CYCLIN"/>
    <property type="match status" value="1"/>
</dbReference>
<dbReference type="Pfam" id="PF00134">
    <property type="entry name" value="Cyclin_N"/>
    <property type="match status" value="1"/>
</dbReference>
<evidence type="ECO:0000256" key="3">
    <source>
        <dbReference type="ARBA" id="ARBA00025821"/>
    </source>
</evidence>
<dbReference type="Gene3D" id="1.10.472.10">
    <property type="entry name" value="Cyclin-like"/>
    <property type="match status" value="2"/>
</dbReference>
<dbReference type="InterPro" id="IPR036915">
    <property type="entry name" value="Cyclin-like_sf"/>
</dbReference>
<dbReference type="FunFam" id="1.10.472.10:FF:000003">
    <property type="entry name" value="G1/S-specific cyclin-D2"/>
    <property type="match status" value="1"/>
</dbReference>
<reference evidence="7" key="1">
    <citation type="journal article" date="2023" name="Front. Mar. Sci.">
        <title>A new Merluccius polli reference genome to investigate the effects of global change in West African waters.</title>
        <authorList>
            <person name="Mateo J.L."/>
            <person name="Blanco-Fernandez C."/>
            <person name="Garcia-Vazquez E."/>
            <person name="Machado-Schiaffino G."/>
        </authorList>
    </citation>
    <scope>NUCLEOTIDE SEQUENCE</scope>
    <source>
        <strain evidence="7">C29</strain>
        <tissue evidence="7">Fin</tissue>
    </source>
</reference>
<dbReference type="InterPro" id="IPR039361">
    <property type="entry name" value="Cyclin"/>
</dbReference>
<name>A0AA47NTE7_MERPO</name>
<gene>
    <name evidence="7" type="primary">CCND2_0</name>
    <name evidence="7" type="ORF">N1851_025967</name>
</gene>
<evidence type="ECO:0000313" key="8">
    <source>
        <dbReference type="Proteomes" id="UP001174136"/>
    </source>
</evidence>
<sequence length="288" mass="32159">MDLVCKEEEDDEPRDSIGGGGAAENGNFVVVLRAASDPTLTSQRQTLRNLTALEKSRHHPPVAPYFGTVQKHILPHMRRVLAVWMLQVCEEQKCEEEVFPLAITYLDSYLGRFPTEKADFQLLGTVCMFLASKLRETVPLSASKLCIYTDNSVSLSDILGNVFVLQRWEVTVVSGLGWCLAPVLPCDFLEPILRAVPFAASLDLQHVLCHLHSYIALAAVENQFVLFHPSTIACACVGIATQRLKLLNDTSSCDSLLRHMANLLVIDLVRVILSSIVWHIFVYWQNQV</sequence>
<organism evidence="7 8">
    <name type="scientific">Merluccius polli</name>
    <name type="common">Benguela hake</name>
    <name type="synonym">Merluccius cadenati</name>
    <dbReference type="NCBI Taxonomy" id="89951"/>
    <lineage>
        <taxon>Eukaryota</taxon>
        <taxon>Metazoa</taxon>
        <taxon>Chordata</taxon>
        <taxon>Craniata</taxon>
        <taxon>Vertebrata</taxon>
        <taxon>Euteleostomi</taxon>
        <taxon>Actinopterygii</taxon>
        <taxon>Neopterygii</taxon>
        <taxon>Teleostei</taxon>
        <taxon>Neoteleostei</taxon>
        <taxon>Acanthomorphata</taxon>
        <taxon>Zeiogadaria</taxon>
        <taxon>Gadariae</taxon>
        <taxon>Gadiformes</taxon>
        <taxon>Gadoidei</taxon>
        <taxon>Merlucciidae</taxon>
        <taxon>Merluccius</taxon>
    </lineage>
</organism>
<comment type="function">
    <text evidence="1">Essential for the control of the cell cycle at the G2/M (mitosis) transition.</text>
</comment>
<evidence type="ECO:0000259" key="6">
    <source>
        <dbReference type="SMART" id="SM00385"/>
    </source>
</evidence>
<keyword evidence="2 4" id="KW-0195">Cyclin</keyword>
<comment type="similarity">
    <text evidence="4">Belongs to the cyclin family.</text>
</comment>
<accession>A0AA47NTE7</accession>
<evidence type="ECO:0000313" key="7">
    <source>
        <dbReference type="EMBL" id="KAK0137841.1"/>
    </source>
</evidence>
<dbReference type="InterPro" id="IPR013763">
    <property type="entry name" value="Cyclin-like_dom"/>
</dbReference>
<evidence type="ECO:0000256" key="2">
    <source>
        <dbReference type="ARBA" id="ARBA00023127"/>
    </source>
</evidence>
<dbReference type="InterPro" id="IPR004367">
    <property type="entry name" value="Cyclin_C-dom"/>
</dbReference>
<keyword evidence="8" id="KW-1185">Reference proteome</keyword>
<dbReference type="EMBL" id="JAOPHQ010004847">
    <property type="protein sequence ID" value="KAK0137841.1"/>
    <property type="molecule type" value="Genomic_DNA"/>
</dbReference>
<evidence type="ECO:0000256" key="4">
    <source>
        <dbReference type="RuleBase" id="RU000383"/>
    </source>
</evidence>
<feature type="region of interest" description="Disordered" evidence="5">
    <location>
        <begin position="1"/>
        <end position="22"/>
    </location>
</feature>
<comment type="subunit">
    <text evidence="3">Interacts with the CDK1 protein kinase to form a serine/threonine kinase holoenzyme complex also known as maturation promoting factor (MPF). The cyclin subunit imparts substrate specificity to the complex.</text>
</comment>
<proteinExistence type="inferred from homology"/>
<evidence type="ECO:0000256" key="1">
    <source>
        <dbReference type="ARBA" id="ARBA00003222"/>
    </source>
</evidence>
<dbReference type="SUPFAM" id="SSF47954">
    <property type="entry name" value="Cyclin-like"/>
    <property type="match status" value="2"/>
</dbReference>
<dbReference type="AlphaFoldDB" id="A0AA47NTE7"/>
<dbReference type="Pfam" id="PF02984">
    <property type="entry name" value="Cyclin_C"/>
    <property type="match status" value="1"/>
</dbReference>
<feature type="domain" description="Cyclin-like" evidence="6">
    <location>
        <begin position="83"/>
        <end position="167"/>
    </location>
</feature>
<evidence type="ECO:0000256" key="5">
    <source>
        <dbReference type="SAM" id="MobiDB-lite"/>
    </source>
</evidence>
<comment type="caution">
    <text evidence="7">The sequence shown here is derived from an EMBL/GenBank/DDBJ whole genome shotgun (WGS) entry which is preliminary data.</text>
</comment>
<protein>
    <submittedName>
        <fullName evidence="7">G1/S-specific cyclin-D2</fullName>
    </submittedName>
</protein>
<dbReference type="InterPro" id="IPR006671">
    <property type="entry name" value="Cyclin_N"/>
</dbReference>
<dbReference type="Proteomes" id="UP001174136">
    <property type="component" value="Unassembled WGS sequence"/>
</dbReference>
<dbReference type="PANTHER" id="PTHR10177">
    <property type="entry name" value="CYCLINS"/>
    <property type="match status" value="1"/>
</dbReference>